<reference evidence="4 5" key="2">
    <citation type="journal article" date="2016" name="Appl. Microbiol. Biotechnol.">
        <title>Mutations improving production and secretion of extracellular lipase by Burkholderia glumae PG1.</title>
        <authorList>
            <person name="Knapp A."/>
            <person name="Voget S."/>
            <person name="Gao R."/>
            <person name="Zaburannyi N."/>
            <person name="Krysciak D."/>
            <person name="Breuer M."/>
            <person name="Hauer B."/>
            <person name="Streit W.R."/>
            <person name="Muller R."/>
            <person name="Daniel R."/>
            <person name="Jaeger K.E."/>
        </authorList>
    </citation>
    <scope>NUCLEOTIDE SEQUENCE [LARGE SCALE GENOMIC DNA]</scope>
    <source>
        <strain evidence="4 5">PG1</strain>
    </source>
</reference>
<keyword evidence="5" id="KW-1185">Reference proteome</keyword>
<dbReference type="GO" id="GO:0016651">
    <property type="term" value="F:oxidoreductase activity, acting on NAD(P)H"/>
    <property type="evidence" value="ECO:0007669"/>
    <property type="project" value="TreeGrafter"/>
</dbReference>
<dbReference type="InterPro" id="IPR013154">
    <property type="entry name" value="ADH-like_N"/>
</dbReference>
<dbReference type="Gene3D" id="3.40.50.720">
    <property type="entry name" value="NAD(P)-binding Rossmann-like Domain"/>
    <property type="match status" value="1"/>
</dbReference>
<dbReference type="PANTHER" id="PTHR48106">
    <property type="entry name" value="QUINONE OXIDOREDUCTASE PIG3-RELATED"/>
    <property type="match status" value="1"/>
</dbReference>
<dbReference type="SUPFAM" id="SSF51735">
    <property type="entry name" value="NAD(P)-binding Rossmann-fold domains"/>
    <property type="match status" value="1"/>
</dbReference>
<dbReference type="EMBL" id="CP002581">
    <property type="protein sequence ID" value="AJK50466.1"/>
    <property type="molecule type" value="Genomic_DNA"/>
</dbReference>
<proteinExistence type="predicted"/>
<reference evidence="5" key="1">
    <citation type="submission" date="2011-03" db="EMBL/GenBank/DDBJ databases">
        <authorList>
            <person name="Voget S."/>
            <person name="Streit W.R."/>
            <person name="Jaeger K.E."/>
            <person name="Daniel R."/>
        </authorList>
    </citation>
    <scope>NUCLEOTIDE SEQUENCE [LARGE SCALE GENOMIC DNA]</scope>
    <source>
        <strain evidence="5">PG1</strain>
    </source>
</reference>
<organism evidence="4 5">
    <name type="scientific">Burkholderia plantarii</name>
    <dbReference type="NCBI Taxonomy" id="41899"/>
    <lineage>
        <taxon>Bacteria</taxon>
        <taxon>Pseudomonadati</taxon>
        <taxon>Pseudomonadota</taxon>
        <taxon>Betaproteobacteria</taxon>
        <taxon>Burkholderiales</taxon>
        <taxon>Burkholderiaceae</taxon>
        <taxon>Burkholderia</taxon>
    </lineage>
</organism>
<dbReference type="RefSeq" id="WP_042628747.1">
    <property type="nucleotide sequence ID" value="NZ_CP002581.1"/>
</dbReference>
<evidence type="ECO:0000313" key="5">
    <source>
        <dbReference type="Proteomes" id="UP000031838"/>
    </source>
</evidence>
<dbReference type="KEGG" id="bgp:BGL_2c24100"/>
<dbReference type="Pfam" id="PF08240">
    <property type="entry name" value="ADH_N"/>
    <property type="match status" value="1"/>
</dbReference>
<keyword evidence="1" id="KW-0521">NADP</keyword>
<evidence type="ECO:0000256" key="2">
    <source>
        <dbReference type="ARBA" id="ARBA00023002"/>
    </source>
</evidence>
<gene>
    <name evidence="4" type="ORF">BGL_2c24100</name>
</gene>
<evidence type="ECO:0000313" key="4">
    <source>
        <dbReference type="EMBL" id="AJK50466.1"/>
    </source>
</evidence>
<dbReference type="Gene3D" id="3.90.180.10">
    <property type="entry name" value="Medium-chain alcohol dehydrogenases, catalytic domain"/>
    <property type="match status" value="1"/>
</dbReference>
<feature type="domain" description="Alcohol dehydrogenase-like N-terminal" evidence="3">
    <location>
        <begin position="25"/>
        <end position="118"/>
    </location>
</feature>
<dbReference type="Proteomes" id="UP000031838">
    <property type="component" value="Chromosome 2"/>
</dbReference>
<dbReference type="PANTHER" id="PTHR48106:SF18">
    <property type="entry name" value="QUINONE OXIDOREDUCTASE PIG3"/>
    <property type="match status" value="1"/>
</dbReference>
<dbReference type="AlphaFoldDB" id="A0A0B6SE11"/>
<evidence type="ECO:0000259" key="3">
    <source>
        <dbReference type="Pfam" id="PF08240"/>
    </source>
</evidence>
<name>A0A0B6SE11_BURPL</name>
<dbReference type="SUPFAM" id="SSF50129">
    <property type="entry name" value="GroES-like"/>
    <property type="match status" value="1"/>
</dbReference>
<keyword evidence="2" id="KW-0560">Oxidoreductase</keyword>
<dbReference type="InterPro" id="IPR036291">
    <property type="entry name" value="NAD(P)-bd_dom_sf"/>
</dbReference>
<dbReference type="InterPro" id="IPR011032">
    <property type="entry name" value="GroES-like_sf"/>
</dbReference>
<dbReference type="HOGENOM" id="CLU_026673_3_1_4"/>
<sequence length="332" mass="34319">MKAICVTPSRELEVREIPAPAEPAPGHVLVDMTAAAINHGDKTFLRQPGAAGAALAATRHDVWGASGAGTVVAVGAGVPARHAGRQVAAYRSLGRSADSIGLWCERAQMPYTNCLILPDTVPARDYCGSLVNVITAHAFLEEIVAAGHRGVIATAGNSATGLALAALARRRGLPAILLVRSAAARDALRLRGVEHVLVTGEAGFADALADLSARLAATAVFDGVGGALVGAIAPSLPANTTFHFYGFLGGAEPVAIPSALFMMKNFVMRRFSNFESATVKAPGRLEAALGLLEGVIDDPLFATHQGETFRFEQIEAAMAYAPADASKAILVP</sequence>
<protein>
    <submittedName>
        <fullName evidence="4">NADH-dependend oxidoreductase</fullName>
    </submittedName>
</protein>
<dbReference type="GO" id="GO:0070402">
    <property type="term" value="F:NADPH binding"/>
    <property type="evidence" value="ECO:0007669"/>
    <property type="project" value="TreeGrafter"/>
</dbReference>
<evidence type="ECO:0000256" key="1">
    <source>
        <dbReference type="ARBA" id="ARBA00022857"/>
    </source>
</evidence>
<accession>A0A0B6SE11</accession>